<evidence type="ECO:0000256" key="5">
    <source>
        <dbReference type="ARBA" id="ARBA00023012"/>
    </source>
</evidence>
<protein>
    <recommendedName>
        <fullName evidence="2">histidine kinase</fullName>
        <ecNumber evidence="2">2.7.13.3</ecNumber>
    </recommendedName>
</protein>
<dbReference type="RefSeq" id="WP_318275759.1">
    <property type="nucleotide sequence ID" value="NZ_MRYD01000490.1"/>
</dbReference>
<dbReference type="PANTHER" id="PTHR24421">
    <property type="entry name" value="NITRATE/NITRITE SENSOR PROTEIN NARX-RELATED"/>
    <property type="match status" value="1"/>
</dbReference>
<keyword evidence="5" id="KW-0902">Two-component regulatory system</keyword>
<dbReference type="InterPro" id="IPR036890">
    <property type="entry name" value="HATPase_C_sf"/>
</dbReference>
<comment type="catalytic activity">
    <reaction evidence="1">
        <text>ATP + protein L-histidine = ADP + protein N-phospho-L-histidine.</text>
        <dbReference type="EC" id="2.7.13.3"/>
    </reaction>
</comment>
<dbReference type="InterPro" id="IPR004358">
    <property type="entry name" value="Sig_transdc_His_kin-like_C"/>
</dbReference>
<evidence type="ECO:0000313" key="7">
    <source>
        <dbReference type="EMBL" id="OSZ55514.1"/>
    </source>
</evidence>
<gene>
    <name evidence="7" type="ORF">OQI_38070</name>
</gene>
<evidence type="ECO:0000256" key="4">
    <source>
        <dbReference type="ARBA" id="ARBA00022777"/>
    </source>
</evidence>
<dbReference type="Gene3D" id="3.30.565.10">
    <property type="entry name" value="Histidine kinase-like ATPase, C-terminal domain"/>
    <property type="match status" value="1"/>
</dbReference>
<keyword evidence="3" id="KW-0808">Transferase</keyword>
<dbReference type="CDD" id="cd16917">
    <property type="entry name" value="HATPase_UhpB-NarQ-NarX-like"/>
    <property type="match status" value="1"/>
</dbReference>
<dbReference type="InterPro" id="IPR003594">
    <property type="entry name" value="HATPase_dom"/>
</dbReference>
<evidence type="ECO:0000256" key="2">
    <source>
        <dbReference type="ARBA" id="ARBA00012438"/>
    </source>
</evidence>
<proteinExistence type="predicted"/>
<dbReference type="Pfam" id="PF02518">
    <property type="entry name" value="HATPase_c"/>
    <property type="match status" value="1"/>
</dbReference>
<comment type="caution">
    <text evidence="7">The sequence shown here is derived from an EMBL/GenBank/DDBJ whole genome shotgun (WGS) entry which is preliminary data.</text>
</comment>
<evidence type="ECO:0000256" key="3">
    <source>
        <dbReference type="ARBA" id="ARBA00022679"/>
    </source>
</evidence>
<dbReference type="PRINTS" id="PR00344">
    <property type="entry name" value="BCTRLSENSOR"/>
</dbReference>
<dbReference type="InterPro" id="IPR005467">
    <property type="entry name" value="His_kinase_dom"/>
</dbReference>
<accession>A0ABX3Y7M8</accession>
<reference evidence="7 8" key="1">
    <citation type="submission" date="2016-12" db="EMBL/GenBank/DDBJ databases">
        <title>Genome Mining:The Detection of Biosynthetic Gene Clusters to Aid in the Expression of Curamycin A produced by Streptomyces sp. strain CZA14.</title>
        <authorList>
            <person name="Durrell K.A."/>
            <person name="Kirby B.M."/>
            <person name="Khan W."/>
            <person name="Mthethwa T."/>
            <person name="Le Roes-Hill M."/>
        </authorList>
    </citation>
    <scope>NUCLEOTIDE SEQUENCE [LARGE SCALE GENOMIC DNA]</scope>
    <source>
        <strain evidence="7 8">CZA14</strain>
    </source>
</reference>
<evidence type="ECO:0000313" key="8">
    <source>
        <dbReference type="Proteomes" id="UP000194266"/>
    </source>
</evidence>
<keyword evidence="8" id="KW-1185">Reference proteome</keyword>
<dbReference type="GO" id="GO:0016301">
    <property type="term" value="F:kinase activity"/>
    <property type="evidence" value="ECO:0007669"/>
    <property type="project" value="UniProtKB-KW"/>
</dbReference>
<feature type="domain" description="Histidine kinase" evidence="6">
    <location>
        <begin position="1"/>
        <end position="94"/>
    </location>
</feature>
<dbReference type="EMBL" id="MRYD01000490">
    <property type="protein sequence ID" value="OSZ55514.1"/>
    <property type="molecule type" value="Genomic_DNA"/>
</dbReference>
<dbReference type="Proteomes" id="UP000194266">
    <property type="component" value="Unassembled WGS sequence"/>
</dbReference>
<name>A0ABX3Y7M8_9ACTN</name>
<organism evidence="7 8">
    <name type="scientific">Streptomyces pharetrae CZA14</name>
    <dbReference type="NCBI Taxonomy" id="1144883"/>
    <lineage>
        <taxon>Bacteria</taxon>
        <taxon>Bacillati</taxon>
        <taxon>Actinomycetota</taxon>
        <taxon>Actinomycetes</taxon>
        <taxon>Kitasatosporales</taxon>
        <taxon>Streptomycetaceae</taxon>
        <taxon>Streptomyces</taxon>
    </lineage>
</organism>
<dbReference type="EC" id="2.7.13.3" evidence="2"/>
<dbReference type="InterPro" id="IPR050482">
    <property type="entry name" value="Sensor_HK_TwoCompSys"/>
</dbReference>
<dbReference type="SUPFAM" id="SSF55874">
    <property type="entry name" value="ATPase domain of HSP90 chaperone/DNA topoisomerase II/histidine kinase"/>
    <property type="match status" value="1"/>
</dbReference>
<evidence type="ECO:0000256" key="1">
    <source>
        <dbReference type="ARBA" id="ARBA00000085"/>
    </source>
</evidence>
<dbReference type="PROSITE" id="PS50109">
    <property type="entry name" value="HIS_KIN"/>
    <property type="match status" value="1"/>
</dbReference>
<feature type="non-terminal residue" evidence="7">
    <location>
        <position position="1"/>
    </location>
</feature>
<evidence type="ECO:0000259" key="6">
    <source>
        <dbReference type="PROSITE" id="PS50109"/>
    </source>
</evidence>
<dbReference type="PANTHER" id="PTHR24421:SF62">
    <property type="entry name" value="SENSORY TRANSDUCTION HISTIDINE KINASE"/>
    <property type="match status" value="1"/>
</dbReference>
<keyword evidence="4 7" id="KW-0418">Kinase</keyword>
<sequence length="96" mass="10101">TLLRIAQEALANTERHSGAARAGVTLSYMGDEITLDVRDDGHGFDPAAVPARGRSGGFGLDGMRVRAERLAGRLTLEAEPGHGTAISARVPLARHD</sequence>